<organism evidence="2 3">
    <name type="scientific">Candida verbasci</name>
    <dbReference type="NCBI Taxonomy" id="1227364"/>
    <lineage>
        <taxon>Eukaryota</taxon>
        <taxon>Fungi</taxon>
        <taxon>Dikarya</taxon>
        <taxon>Ascomycota</taxon>
        <taxon>Saccharomycotina</taxon>
        <taxon>Pichiomycetes</taxon>
        <taxon>Debaryomycetaceae</taxon>
        <taxon>Candida/Lodderomyces clade</taxon>
        <taxon>Candida</taxon>
    </lineage>
</organism>
<dbReference type="Proteomes" id="UP001152885">
    <property type="component" value="Unassembled WGS sequence"/>
</dbReference>
<feature type="compositionally biased region" description="Basic and acidic residues" evidence="1">
    <location>
        <begin position="575"/>
        <end position="585"/>
    </location>
</feature>
<reference evidence="2" key="1">
    <citation type="submission" date="2022-12" db="EMBL/GenBank/DDBJ databases">
        <authorList>
            <person name="Brejova B."/>
        </authorList>
    </citation>
    <scope>NUCLEOTIDE SEQUENCE</scope>
</reference>
<evidence type="ECO:0000313" key="2">
    <source>
        <dbReference type="EMBL" id="CAI5759329.1"/>
    </source>
</evidence>
<dbReference type="EMBL" id="CANTUO010000004">
    <property type="protein sequence ID" value="CAI5759329.1"/>
    <property type="molecule type" value="Genomic_DNA"/>
</dbReference>
<protein>
    <submittedName>
        <fullName evidence="2">Uncharacterized protein</fullName>
    </submittedName>
</protein>
<feature type="compositionally biased region" description="Polar residues" evidence="1">
    <location>
        <begin position="686"/>
        <end position="698"/>
    </location>
</feature>
<feature type="compositionally biased region" description="Polar residues" evidence="1">
    <location>
        <begin position="469"/>
        <end position="501"/>
    </location>
</feature>
<proteinExistence type="predicted"/>
<accession>A0A9W4XBD0</accession>
<comment type="caution">
    <text evidence="2">The sequence shown here is derived from an EMBL/GenBank/DDBJ whole genome shotgun (WGS) entry which is preliminary data.</text>
</comment>
<feature type="compositionally biased region" description="Low complexity" evidence="1">
    <location>
        <begin position="418"/>
        <end position="466"/>
    </location>
</feature>
<keyword evidence="3" id="KW-1185">Reference proteome</keyword>
<feature type="region of interest" description="Disordered" evidence="1">
    <location>
        <begin position="412"/>
        <end position="704"/>
    </location>
</feature>
<sequence>MNNDISIDTRLYHYDFSPTELQHSKSSSSNEEQFLSHNINNNIINNAMYNTSTPDFISPTNSSMTNNNNSPPFVSREQIIDDEKKFISEHKEHWIHGFNIPYSILKYNLCHDSTAKSKYRGMDSNLQYMFVPKMSLDKVEHSISNRKDSDLSTLSSNIDRTYNKDDDELDADVKHALNKDHSGGAFSGYLNVPRLCVNIPQSFKMNKNLLRQMSDIPKICFQNQFALNDLIYIFGGICVTRFSNFRHLGLPNDIDISKISVEFQYDLPPFIERKILLSPFMQPNTHFVAYNTSRGTVTYLDTSQMKDFPGQFSSMISTQITPRHFFLYGGFKIEDIAIRYVPEIDRWVLKKKIVLNENGFIIDVVTLKFTKILLEKNNDSVALGRLGASICSNIYELHDFRKTIIKEPMNHRATSPANSEKQQPPNSSNSSSLKSNEKQSNSNTSSRSTTEKQSQSNSLHHSSSRSTTEKQSPNDLHQSTSISRTKSQSVSIPETSKTSVNIPEPHKSNTASAITKLRSTTTTNSINTTDSNVSSAASTSSSSSKMSNVLSKSTRIFHRHKHDSNIKSPNPLKHSYSEKVREKRSNSLTTNSGNSSRATSPVPNKQQTTNNITPTPTITPSQSQSTTTQTHPKLYVQTENTIKSSESEVSSDTDSLDLNSQNSPKPYDRREIIEVVRQNKNKENNRASQVFDTASSANSDEEKSEDVLFKDTSSISNISVFIFGGFILDKDGRFIATNDFLKIDLPTKEEPTYLANIMFVNEALVSKIGTNSESCDILIGDDCWPESRGYSAYCLVDNNLMEEACAVDAGEPEMLEPSFQVGGLKRSMSPDPVNGYTKNNSFQIQKSTSVTSDDTVESSRIKAYFDRREFIIQGGCDNNQNFYGDFYRFSFIKCKWEKMTTYAYDYFNITHDGEEDGSLYTKENEIENPILKEAELRGCHHTALYYNNGRRSCLFFVGGVRADLIRFYEKEPYKTDKFNVSTFGRLPISTNNPNLMRVAALDIQTQTWKFMKYFFDTNHALTKSYVEKVTRNPIYTNARQSHIGGHCVLTGKTITVGQGMVQLAPEKRENFEKLKKELPITELLWGGLIQITFPGL</sequence>
<evidence type="ECO:0000256" key="1">
    <source>
        <dbReference type="SAM" id="MobiDB-lite"/>
    </source>
</evidence>
<dbReference type="AlphaFoldDB" id="A0A9W4XBD0"/>
<feature type="compositionally biased region" description="Low complexity" evidence="1">
    <location>
        <begin position="519"/>
        <end position="554"/>
    </location>
</feature>
<feature type="compositionally biased region" description="Low complexity" evidence="1">
    <location>
        <begin position="586"/>
        <end position="596"/>
    </location>
</feature>
<name>A0A9W4XBD0_9ASCO</name>
<gene>
    <name evidence="2" type="ORF">CANVERA_P3839</name>
</gene>
<feature type="compositionally biased region" description="Low complexity" evidence="1">
    <location>
        <begin position="606"/>
        <end position="630"/>
    </location>
</feature>
<dbReference type="OrthoDB" id="10251809at2759"/>
<evidence type="ECO:0000313" key="3">
    <source>
        <dbReference type="Proteomes" id="UP001152885"/>
    </source>
</evidence>